<name>A0ABV5P7H4_STRCM</name>
<dbReference type="Proteomes" id="UP001589718">
    <property type="component" value="Unassembled WGS sequence"/>
</dbReference>
<protein>
    <submittedName>
        <fullName evidence="2">DUF5133 domain-containing protein</fullName>
    </submittedName>
</protein>
<dbReference type="RefSeq" id="WP_345218013.1">
    <property type="nucleotide sequence ID" value="NZ_BAAAXE010000001.1"/>
</dbReference>
<dbReference type="Pfam" id="PF17196">
    <property type="entry name" value="DUF5133"/>
    <property type="match status" value="1"/>
</dbReference>
<evidence type="ECO:0000256" key="1">
    <source>
        <dbReference type="SAM" id="MobiDB-lite"/>
    </source>
</evidence>
<gene>
    <name evidence="2" type="ORF">ACFFTU_04140</name>
</gene>
<accession>A0ABV5P7H4</accession>
<proteinExistence type="predicted"/>
<evidence type="ECO:0000313" key="3">
    <source>
        <dbReference type="Proteomes" id="UP001589718"/>
    </source>
</evidence>
<comment type="caution">
    <text evidence="2">The sequence shown here is derived from an EMBL/GenBank/DDBJ whole genome shotgun (WGS) entry which is preliminary data.</text>
</comment>
<keyword evidence="3" id="KW-1185">Reference proteome</keyword>
<organism evidence="2 3">
    <name type="scientific">Streptomyces cremeus</name>
    <dbReference type="NCBI Taxonomy" id="66881"/>
    <lineage>
        <taxon>Bacteria</taxon>
        <taxon>Bacillati</taxon>
        <taxon>Actinomycetota</taxon>
        <taxon>Actinomycetes</taxon>
        <taxon>Kitasatosporales</taxon>
        <taxon>Streptomycetaceae</taxon>
        <taxon>Streptomyces</taxon>
    </lineage>
</organism>
<evidence type="ECO:0000313" key="2">
    <source>
        <dbReference type="EMBL" id="MFB9519141.1"/>
    </source>
</evidence>
<dbReference type="InterPro" id="IPR033457">
    <property type="entry name" value="DUF5133"/>
</dbReference>
<reference evidence="2 3" key="1">
    <citation type="submission" date="2024-09" db="EMBL/GenBank/DDBJ databases">
        <authorList>
            <person name="Sun Q."/>
            <person name="Mori K."/>
        </authorList>
    </citation>
    <scope>NUCLEOTIDE SEQUENCE [LARGE SCALE GENOMIC DNA]</scope>
    <source>
        <strain evidence="2 3">JCM 4362</strain>
    </source>
</reference>
<dbReference type="EMBL" id="JBHMCR010000002">
    <property type="protein sequence ID" value="MFB9519141.1"/>
    <property type="molecule type" value="Genomic_DNA"/>
</dbReference>
<feature type="region of interest" description="Disordered" evidence="1">
    <location>
        <begin position="66"/>
        <end position="85"/>
    </location>
</feature>
<sequence length="85" mass="9095">MLVPDLKTLRTLLARFADARVAHAQHARPGTEEELRDLAYTLCVMTGTRDVRDALAAADHMLAPAELPATPAASERSGESLPMAA</sequence>